<proteinExistence type="predicted"/>
<organism evidence="2 3">
    <name type="scientific">Tetrapyrgos nigripes</name>
    <dbReference type="NCBI Taxonomy" id="182062"/>
    <lineage>
        <taxon>Eukaryota</taxon>
        <taxon>Fungi</taxon>
        <taxon>Dikarya</taxon>
        <taxon>Basidiomycota</taxon>
        <taxon>Agaricomycotina</taxon>
        <taxon>Agaricomycetes</taxon>
        <taxon>Agaricomycetidae</taxon>
        <taxon>Agaricales</taxon>
        <taxon>Marasmiineae</taxon>
        <taxon>Marasmiaceae</taxon>
        <taxon>Tetrapyrgos</taxon>
    </lineage>
</organism>
<sequence>MSATATMTEVAVHDAALKVSGGNIDLNSIGEVEARKIMSLEHKALGYRPPPGSLASEAQAAAAKHPQGGPSPPPPDLLKKAALSDAARIESERGHPIPKSTVVDGIDLQTISEADARKLMSEEHKALGYRPPPGSLAAEAQAAAAKHPQTTTDKTVESSVLQQAAVKDAARISAERRSRSNSPPQVDPSKVNEDEAKKLQSLETKLLDSTAGTVSAEAQSKLDKGETTA</sequence>
<dbReference type="EMBL" id="JAACJM010000040">
    <property type="protein sequence ID" value="KAF5361474.1"/>
    <property type="molecule type" value="Genomic_DNA"/>
</dbReference>
<protein>
    <recommendedName>
        <fullName evidence="4">SMP domain-containing protein</fullName>
    </recommendedName>
</protein>
<feature type="compositionally biased region" description="Basic and acidic residues" evidence="1">
    <location>
        <begin position="114"/>
        <end position="126"/>
    </location>
</feature>
<reference evidence="2 3" key="1">
    <citation type="journal article" date="2020" name="ISME J.">
        <title>Uncovering the hidden diversity of litter-decomposition mechanisms in mushroom-forming fungi.</title>
        <authorList>
            <person name="Floudas D."/>
            <person name="Bentzer J."/>
            <person name="Ahren D."/>
            <person name="Johansson T."/>
            <person name="Persson P."/>
            <person name="Tunlid A."/>
        </authorList>
    </citation>
    <scope>NUCLEOTIDE SEQUENCE [LARGE SCALE GENOMIC DNA]</scope>
    <source>
        <strain evidence="2 3">CBS 291.85</strain>
    </source>
</reference>
<comment type="caution">
    <text evidence="2">The sequence shown here is derived from an EMBL/GenBank/DDBJ whole genome shotgun (WGS) entry which is preliminary data.</text>
</comment>
<feature type="compositionally biased region" description="Basic and acidic residues" evidence="1">
    <location>
        <begin position="190"/>
        <end position="200"/>
    </location>
</feature>
<feature type="compositionally biased region" description="Basic and acidic residues" evidence="1">
    <location>
        <begin position="168"/>
        <end position="178"/>
    </location>
</feature>
<evidence type="ECO:0000256" key="1">
    <source>
        <dbReference type="SAM" id="MobiDB-lite"/>
    </source>
</evidence>
<gene>
    <name evidence="2" type="ORF">D9758_006244</name>
</gene>
<name>A0A8H5GAN1_9AGAR</name>
<accession>A0A8H5GAN1</accession>
<dbReference type="Proteomes" id="UP000559256">
    <property type="component" value="Unassembled WGS sequence"/>
</dbReference>
<dbReference type="AlphaFoldDB" id="A0A8H5GAN1"/>
<evidence type="ECO:0008006" key="4">
    <source>
        <dbReference type="Google" id="ProtNLM"/>
    </source>
</evidence>
<evidence type="ECO:0000313" key="2">
    <source>
        <dbReference type="EMBL" id="KAF5361474.1"/>
    </source>
</evidence>
<feature type="region of interest" description="Disordered" evidence="1">
    <location>
        <begin position="45"/>
        <end position="229"/>
    </location>
</feature>
<dbReference type="OrthoDB" id="2799468at2759"/>
<evidence type="ECO:0000313" key="3">
    <source>
        <dbReference type="Proteomes" id="UP000559256"/>
    </source>
</evidence>
<feature type="compositionally biased region" description="Polar residues" evidence="1">
    <location>
        <begin position="148"/>
        <end position="162"/>
    </location>
</feature>
<keyword evidence="3" id="KW-1185">Reference proteome</keyword>
<feature type="compositionally biased region" description="Low complexity" evidence="1">
    <location>
        <begin position="55"/>
        <end position="68"/>
    </location>
</feature>
<feature type="compositionally biased region" description="Basic and acidic residues" evidence="1">
    <location>
        <begin position="220"/>
        <end position="229"/>
    </location>
</feature>